<gene>
    <name evidence="1" type="ORF">ATANTOWER_009856</name>
</gene>
<accession>A0ABU7AQK7</accession>
<protein>
    <submittedName>
        <fullName evidence="1">Uncharacterized protein</fullName>
    </submittedName>
</protein>
<proteinExistence type="predicted"/>
<dbReference type="Proteomes" id="UP001345963">
    <property type="component" value="Unassembled WGS sequence"/>
</dbReference>
<sequence>MDRQQEENTFTTQCLTEKRFQSLSQRDTAESGEESQLLISRAQVLRRADGHLTPGRPGLFLPDAGARPESICMNHSATPGNEHNIQIFQE</sequence>
<organism evidence="1 2">
    <name type="scientific">Ataeniobius toweri</name>
    <dbReference type="NCBI Taxonomy" id="208326"/>
    <lineage>
        <taxon>Eukaryota</taxon>
        <taxon>Metazoa</taxon>
        <taxon>Chordata</taxon>
        <taxon>Craniata</taxon>
        <taxon>Vertebrata</taxon>
        <taxon>Euteleostomi</taxon>
        <taxon>Actinopterygii</taxon>
        <taxon>Neopterygii</taxon>
        <taxon>Teleostei</taxon>
        <taxon>Neoteleostei</taxon>
        <taxon>Acanthomorphata</taxon>
        <taxon>Ovalentaria</taxon>
        <taxon>Atherinomorphae</taxon>
        <taxon>Cyprinodontiformes</taxon>
        <taxon>Goodeidae</taxon>
        <taxon>Ataeniobius</taxon>
    </lineage>
</organism>
<evidence type="ECO:0000313" key="2">
    <source>
        <dbReference type="Proteomes" id="UP001345963"/>
    </source>
</evidence>
<evidence type="ECO:0000313" key="1">
    <source>
        <dbReference type="EMBL" id="MED6239694.1"/>
    </source>
</evidence>
<comment type="caution">
    <text evidence="1">The sequence shown here is derived from an EMBL/GenBank/DDBJ whole genome shotgun (WGS) entry which is preliminary data.</text>
</comment>
<name>A0ABU7AQK7_9TELE</name>
<dbReference type="EMBL" id="JAHUTI010021890">
    <property type="protein sequence ID" value="MED6239694.1"/>
    <property type="molecule type" value="Genomic_DNA"/>
</dbReference>
<reference evidence="1 2" key="1">
    <citation type="submission" date="2021-07" db="EMBL/GenBank/DDBJ databases">
        <authorList>
            <person name="Palmer J.M."/>
        </authorList>
    </citation>
    <scope>NUCLEOTIDE SEQUENCE [LARGE SCALE GENOMIC DNA]</scope>
    <source>
        <strain evidence="1 2">AT_MEX2019</strain>
        <tissue evidence="1">Muscle</tissue>
    </source>
</reference>
<keyword evidence="2" id="KW-1185">Reference proteome</keyword>